<dbReference type="InterPro" id="IPR036739">
    <property type="entry name" value="SLC41_membr_dom_sf"/>
</dbReference>
<feature type="compositionally biased region" description="Acidic residues" evidence="10">
    <location>
        <begin position="28"/>
        <end position="39"/>
    </location>
</feature>
<dbReference type="PROSITE" id="PS51371">
    <property type="entry name" value="CBS"/>
    <property type="match status" value="1"/>
</dbReference>
<dbReference type="SUPFAM" id="SSF158791">
    <property type="entry name" value="MgtE N-terminal domain-like"/>
    <property type="match status" value="1"/>
</dbReference>
<feature type="transmembrane region" description="Helical" evidence="9">
    <location>
        <begin position="421"/>
        <end position="447"/>
    </location>
</feature>
<evidence type="ECO:0000313" key="13">
    <source>
        <dbReference type="Proteomes" id="UP000199377"/>
    </source>
</evidence>
<dbReference type="Pfam" id="PF01769">
    <property type="entry name" value="MgtE"/>
    <property type="match status" value="1"/>
</dbReference>
<keyword evidence="6 9" id="KW-1133">Transmembrane helix</keyword>
<evidence type="ECO:0000256" key="9">
    <source>
        <dbReference type="RuleBase" id="RU362011"/>
    </source>
</evidence>
<dbReference type="GO" id="GO:0005886">
    <property type="term" value="C:plasma membrane"/>
    <property type="evidence" value="ECO:0007669"/>
    <property type="project" value="UniProtKB-SubCell"/>
</dbReference>
<comment type="similarity">
    <text evidence="2 9">Belongs to the SLC41A transporter family.</text>
</comment>
<dbReference type="Gene3D" id="1.25.60.10">
    <property type="entry name" value="MgtE N-terminal domain-like"/>
    <property type="match status" value="1"/>
</dbReference>
<dbReference type="Pfam" id="PF03448">
    <property type="entry name" value="MgtE_N"/>
    <property type="match status" value="1"/>
</dbReference>
<keyword evidence="7 9" id="KW-0472">Membrane</keyword>
<keyword evidence="9" id="KW-1003">Cell membrane</keyword>
<dbReference type="PANTHER" id="PTHR43773:SF1">
    <property type="entry name" value="MAGNESIUM TRANSPORTER MGTE"/>
    <property type="match status" value="1"/>
</dbReference>
<dbReference type="Proteomes" id="UP000199377">
    <property type="component" value="Unassembled WGS sequence"/>
</dbReference>
<evidence type="ECO:0000256" key="6">
    <source>
        <dbReference type="ARBA" id="ARBA00022989"/>
    </source>
</evidence>
<keyword evidence="4 9" id="KW-0812">Transmembrane</keyword>
<dbReference type="STRING" id="1114924.SAMN05216258_111181"/>
<dbReference type="Pfam" id="PF00571">
    <property type="entry name" value="CBS"/>
    <property type="match status" value="1"/>
</dbReference>
<dbReference type="InterPro" id="IPR006668">
    <property type="entry name" value="Mg_transptr_MgtE_intracell_dom"/>
</dbReference>
<dbReference type="SUPFAM" id="SSF54631">
    <property type="entry name" value="CBS-domain pair"/>
    <property type="match status" value="1"/>
</dbReference>
<feature type="domain" description="CBS" evidence="11">
    <location>
        <begin position="238"/>
        <end position="295"/>
    </location>
</feature>
<dbReference type="InterPro" id="IPR046342">
    <property type="entry name" value="CBS_dom_sf"/>
</dbReference>
<keyword evidence="9" id="KW-0479">Metal-binding</keyword>
<dbReference type="OrthoDB" id="9790355at2"/>
<proteinExistence type="inferred from homology"/>
<protein>
    <recommendedName>
        <fullName evidence="9">Magnesium transporter MgtE</fullName>
    </recommendedName>
</protein>
<dbReference type="InterPro" id="IPR038076">
    <property type="entry name" value="MgtE_N_sf"/>
</dbReference>
<dbReference type="GO" id="GO:0046872">
    <property type="term" value="F:metal ion binding"/>
    <property type="evidence" value="ECO:0007669"/>
    <property type="project" value="UniProtKB-KW"/>
</dbReference>
<organism evidence="12 13">
    <name type="scientific">Albimonas pacifica</name>
    <dbReference type="NCBI Taxonomy" id="1114924"/>
    <lineage>
        <taxon>Bacteria</taxon>
        <taxon>Pseudomonadati</taxon>
        <taxon>Pseudomonadota</taxon>
        <taxon>Alphaproteobacteria</taxon>
        <taxon>Rhodobacterales</taxon>
        <taxon>Paracoccaceae</taxon>
        <taxon>Albimonas</taxon>
    </lineage>
</organism>
<keyword evidence="3 9" id="KW-0813">Transport</keyword>
<feature type="compositionally biased region" description="Basic and acidic residues" evidence="10">
    <location>
        <begin position="1"/>
        <end position="11"/>
    </location>
</feature>
<dbReference type="InterPro" id="IPR006669">
    <property type="entry name" value="MgtE_transporter"/>
</dbReference>
<dbReference type="EMBL" id="FOQH01000011">
    <property type="protein sequence ID" value="SFI98497.1"/>
    <property type="molecule type" value="Genomic_DNA"/>
</dbReference>
<feature type="region of interest" description="Disordered" evidence="10">
    <location>
        <begin position="1"/>
        <end position="39"/>
    </location>
</feature>
<evidence type="ECO:0000256" key="7">
    <source>
        <dbReference type="ARBA" id="ARBA00023136"/>
    </source>
</evidence>
<evidence type="ECO:0000313" key="12">
    <source>
        <dbReference type="EMBL" id="SFI98497.1"/>
    </source>
</evidence>
<keyword evidence="13" id="KW-1185">Reference proteome</keyword>
<dbReference type="InterPro" id="IPR000644">
    <property type="entry name" value="CBS_dom"/>
</dbReference>
<evidence type="ECO:0000256" key="1">
    <source>
        <dbReference type="ARBA" id="ARBA00004141"/>
    </source>
</evidence>
<dbReference type="SMART" id="SM00924">
    <property type="entry name" value="MgtE_N"/>
    <property type="match status" value="1"/>
</dbReference>
<dbReference type="GO" id="GO:0015095">
    <property type="term" value="F:magnesium ion transmembrane transporter activity"/>
    <property type="evidence" value="ECO:0007669"/>
    <property type="project" value="UniProtKB-UniRule"/>
</dbReference>
<evidence type="ECO:0000256" key="3">
    <source>
        <dbReference type="ARBA" id="ARBA00022448"/>
    </source>
</evidence>
<evidence type="ECO:0000256" key="10">
    <source>
        <dbReference type="SAM" id="MobiDB-lite"/>
    </source>
</evidence>
<keyword evidence="5 9" id="KW-0460">Magnesium</keyword>
<dbReference type="Gene3D" id="3.10.580.10">
    <property type="entry name" value="CBS-domain"/>
    <property type="match status" value="1"/>
</dbReference>
<feature type="transmembrane region" description="Helical" evidence="9">
    <location>
        <begin position="320"/>
        <end position="338"/>
    </location>
</feature>
<evidence type="ECO:0000259" key="11">
    <source>
        <dbReference type="PROSITE" id="PS51371"/>
    </source>
</evidence>
<comment type="function">
    <text evidence="9">Acts as a magnesium transporter.</text>
</comment>
<accession>A0A1I3MNC0</accession>
<dbReference type="RefSeq" id="WP_092864261.1">
    <property type="nucleotide sequence ID" value="NZ_FOQH01000011.1"/>
</dbReference>
<evidence type="ECO:0000256" key="8">
    <source>
        <dbReference type="PROSITE-ProRule" id="PRU00703"/>
    </source>
</evidence>
<evidence type="ECO:0000256" key="4">
    <source>
        <dbReference type="ARBA" id="ARBA00022692"/>
    </source>
</evidence>
<reference evidence="12 13" key="1">
    <citation type="submission" date="2016-10" db="EMBL/GenBank/DDBJ databases">
        <authorList>
            <person name="de Groot N.N."/>
        </authorList>
    </citation>
    <scope>NUCLEOTIDE SEQUENCE [LARGE SCALE GENOMIC DNA]</scope>
    <source>
        <strain evidence="12 13">CGMCC 1.11030</strain>
    </source>
</reference>
<dbReference type="InterPro" id="IPR006667">
    <property type="entry name" value="SLC41_membr_dom"/>
</dbReference>
<dbReference type="AlphaFoldDB" id="A0A1I3MNC0"/>
<feature type="transmembrane region" description="Helical" evidence="9">
    <location>
        <begin position="394"/>
        <end position="415"/>
    </location>
</feature>
<dbReference type="PANTHER" id="PTHR43773">
    <property type="entry name" value="MAGNESIUM TRANSPORTER MGTE"/>
    <property type="match status" value="1"/>
</dbReference>
<feature type="transmembrane region" description="Helical" evidence="9">
    <location>
        <begin position="344"/>
        <end position="373"/>
    </location>
</feature>
<gene>
    <name evidence="12" type="ORF">SAMN05216258_111181</name>
</gene>
<evidence type="ECO:0000256" key="5">
    <source>
        <dbReference type="ARBA" id="ARBA00022842"/>
    </source>
</evidence>
<sequence>MTDAGNDRKTDAEDDPREAEQTARQAEPAEESESWEDEWSLDPTLPARAAAAAAERDHIGLKRLIEDLHAADVADLLEQLGHDMREAVVQVLGADLDPEVLSELDDDVRDDVLAAMDPEHLARAARELDADDVVYLIEDLDEDQQQNVLEALEPVDRTAVQQALNYPEYTAGRMMRRDFVAAPPHWTVGQMIDHMRAHDDLPDAFHDVVLVDPALKPVGLAPLSRIMGSGRDRVLRDLQRDQMEIIDATEPQADVAYGFNQYHMASAPVVDEAGRLVGVILMEDAMEALDEEAEEDLKRLSGVGDESLSDKVWEITKLRFPWLAVNLGTAILASMVISQFDATIAQIVALAVLMPIVASMGGNAATQTLAVAVRALATRDLTAANMRRLVTRETVVGFTNGVIFAVMVAVVEVIWYGDYKLAAVIGVAMVINMVAAGLAGILIPIALDRAGADPALASGTFVTTVTDVVGFFSFLGLAGMVLL</sequence>
<evidence type="ECO:0000256" key="2">
    <source>
        <dbReference type="ARBA" id="ARBA00009749"/>
    </source>
</evidence>
<comment type="subunit">
    <text evidence="9">Homodimer.</text>
</comment>
<name>A0A1I3MNC0_9RHOB</name>
<dbReference type="NCBIfam" id="TIGR00400">
    <property type="entry name" value="mgtE"/>
    <property type="match status" value="1"/>
</dbReference>
<dbReference type="Gene3D" id="1.10.357.20">
    <property type="entry name" value="SLC41 divalent cation transporters, integral membrane domain"/>
    <property type="match status" value="1"/>
</dbReference>
<dbReference type="CDD" id="cd04606">
    <property type="entry name" value="CBS_pair_Mg_transporter"/>
    <property type="match status" value="1"/>
</dbReference>
<keyword evidence="8" id="KW-0129">CBS domain</keyword>
<feature type="transmembrane region" description="Helical" evidence="9">
    <location>
        <begin position="459"/>
        <end position="482"/>
    </location>
</feature>
<dbReference type="SUPFAM" id="SSF161093">
    <property type="entry name" value="MgtE membrane domain-like"/>
    <property type="match status" value="1"/>
</dbReference>
<comment type="subcellular location">
    <subcellularLocation>
        <location evidence="9">Cell membrane</location>
        <topology evidence="9">Multi-pass membrane protein</topology>
    </subcellularLocation>
    <subcellularLocation>
        <location evidence="1">Membrane</location>
        <topology evidence="1">Multi-pass membrane protein</topology>
    </subcellularLocation>
</comment>